<protein>
    <submittedName>
        <fullName evidence="4">Zinc transport system substrate-binding protein</fullName>
    </submittedName>
</protein>
<gene>
    <name evidence="4" type="ORF">SAMN02746011_00560</name>
</gene>
<dbReference type="OrthoDB" id="9810636at2"/>
<dbReference type="Pfam" id="PF09223">
    <property type="entry name" value="ZinT"/>
    <property type="match status" value="1"/>
</dbReference>
<dbReference type="SUPFAM" id="SSF142887">
    <property type="entry name" value="PhtA domain-like"/>
    <property type="match status" value="1"/>
</dbReference>
<dbReference type="InterPro" id="IPR006270">
    <property type="entry name" value="Strep_his_triad_rpt"/>
</dbReference>
<keyword evidence="5" id="KW-1185">Reference proteome</keyword>
<evidence type="ECO:0000256" key="1">
    <source>
        <dbReference type="ARBA" id="ARBA00022729"/>
    </source>
</evidence>
<dbReference type="RefSeq" id="WP_078755386.1">
    <property type="nucleotide sequence ID" value="NZ_FUWO01000003.1"/>
</dbReference>
<dbReference type="AlphaFoldDB" id="A0A1T4K3W2"/>
<dbReference type="STRING" id="1121925.SAMN02746011_00560"/>
<evidence type="ECO:0000313" key="5">
    <source>
        <dbReference type="Proteomes" id="UP000189941"/>
    </source>
</evidence>
<name>A0A1T4K3W2_9LACT</name>
<keyword evidence="1" id="KW-0732">Signal</keyword>
<organism evidence="4 5">
    <name type="scientific">Globicatella sulfidifaciens DSM 15739</name>
    <dbReference type="NCBI Taxonomy" id="1121925"/>
    <lineage>
        <taxon>Bacteria</taxon>
        <taxon>Bacillati</taxon>
        <taxon>Bacillota</taxon>
        <taxon>Bacilli</taxon>
        <taxon>Lactobacillales</taxon>
        <taxon>Aerococcaceae</taxon>
        <taxon>Globicatella</taxon>
    </lineage>
</organism>
<evidence type="ECO:0000313" key="4">
    <source>
        <dbReference type="EMBL" id="SJZ37116.1"/>
    </source>
</evidence>
<dbReference type="SUPFAM" id="SSF50814">
    <property type="entry name" value="Lipocalins"/>
    <property type="match status" value="1"/>
</dbReference>
<dbReference type="InterPro" id="IPR015304">
    <property type="entry name" value="ZinT_dom"/>
</dbReference>
<dbReference type="Pfam" id="PF04270">
    <property type="entry name" value="Strep_his_triad"/>
    <property type="match status" value="1"/>
</dbReference>
<sequence length="289" mass="33342">MKKKLMSSMLILSLLAGVELMHYPALTIMAEESSSQMSEEEEHHDHDHDYEFEFDASAVVAKEGDAYILIHSDHYHKINASELSETQIKAADEHLADHPELAEEYEQKQNIYNGYFEDDQVEDRTLEDWTGEWQSVLPYLEDGTLKPVMEMKARKEGATMSAEEYTEYYQKGYVTDVDEIVIKDNQMSFTSGNTTVTGTYKYDGYQILTYEKGNRGIRYFFTKESGDESAPQSIQFSDHNISPTPDLTHYHIYMADMSHEELLEEMDNWSTFYPAGWNAGQILADQLNH</sequence>
<accession>A0A1T4K3W2</accession>
<proteinExistence type="predicted"/>
<dbReference type="Proteomes" id="UP000189941">
    <property type="component" value="Unassembled WGS sequence"/>
</dbReference>
<dbReference type="InterPro" id="IPR037228">
    <property type="entry name" value="PhtA_dom_sf"/>
</dbReference>
<evidence type="ECO:0000256" key="2">
    <source>
        <dbReference type="ARBA" id="ARBA00022833"/>
    </source>
</evidence>
<dbReference type="InterPro" id="IPR012674">
    <property type="entry name" value="Calycin"/>
</dbReference>
<dbReference type="Gene3D" id="2.40.128.20">
    <property type="match status" value="1"/>
</dbReference>
<evidence type="ECO:0000259" key="3">
    <source>
        <dbReference type="Pfam" id="PF09223"/>
    </source>
</evidence>
<dbReference type="GO" id="GO:0008270">
    <property type="term" value="F:zinc ion binding"/>
    <property type="evidence" value="ECO:0007669"/>
    <property type="project" value="InterPro"/>
</dbReference>
<dbReference type="Gene3D" id="3.10.50.90">
    <property type="match status" value="1"/>
</dbReference>
<keyword evidence="2" id="KW-0862">Zinc</keyword>
<dbReference type="EMBL" id="FUWO01000003">
    <property type="protein sequence ID" value="SJZ37116.1"/>
    <property type="molecule type" value="Genomic_DNA"/>
</dbReference>
<feature type="domain" description="ZinT" evidence="3">
    <location>
        <begin position="108"/>
        <end position="289"/>
    </location>
</feature>
<reference evidence="5" key="1">
    <citation type="submission" date="2017-02" db="EMBL/GenBank/DDBJ databases">
        <authorList>
            <person name="Varghese N."/>
            <person name="Submissions S."/>
        </authorList>
    </citation>
    <scope>NUCLEOTIDE SEQUENCE [LARGE SCALE GENOMIC DNA]</scope>
    <source>
        <strain evidence="5">DSM 15739</strain>
    </source>
</reference>